<accession>A0A1C1A3V1</accession>
<name>A0A1C1A3V1_9BACL</name>
<dbReference type="STRING" id="512399.A8709_14120"/>
<dbReference type="EMBL" id="LYPC01000014">
    <property type="protein sequence ID" value="OCT15233.1"/>
    <property type="molecule type" value="Genomic_DNA"/>
</dbReference>
<evidence type="ECO:0000313" key="2">
    <source>
        <dbReference type="Proteomes" id="UP000093309"/>
    </source>
</evidence>
<evidence type="ECO:0000313" key="1">
    <source>
        <dbReference type="EMBL" id="OCT15233.1"/>
    </source>
</evidence>
<dbReference type="Proteomes" id="UP000093309">
    <property type="component" value="Unassembled WGS sequence"/>
</dbReference>
<reference evidence="2" key="1">
    <citation type="submission" date="2016-05" db="EMBL/GenBank/DDBJ databases">
        <title>Paenibacillus oryzae. sp. nov., isolated from the rice root.</title>
        <authorList>
            <person name="Zhang J."/>
            <person name="Zhang X."/>
        </authorList>
    </citation>
    <scope>NUCLEOTIDE SEQUENCE [LARGE SCALE GENOMIC DNA]</scope>
    <source>
        <strain evidence="2">KCTC13222</strain>
    </source>
</reference>
<dbReference type="RefSeq" id="WP_065852144.1">
    <property type="nucleotide sequence ID" value="NZ_LYPC01000014.1"/>
</dbReference>
<dbReference type="AlphaFoldDB" id="A0A1C1A3V1"/>
<sequence>MVESINESMLMTVINDKWLQVDLLAGTGVSLLLTMSRYANAPSYDMPWADREKDVLLEGRKL</sequence>
<keyword evidence="2" id="KW-1185">Reference proteome</keyword>
<comment type="caution">
    <text evidence="1">The sequence shown here is derived from an EMBL/GenBank/DDBJ whole genome shotgun (WGS) entry which is preliminary data.</text>
</comment>
<protein>
    <submittedName>
        <fullName evidence="1">Uncharacterized protein</fullName>
    </submittedName>
</protein>
<organism evidence="1 2">
    <name type="scientific">Paenibacillus pectinilyticus</name>
    <dbReference type="NCBI Taxonomy" id="512399"/>
    <lineage>
        <taxon>Bacteria</taxon>
        <taxon>Bacillati</taxon>
        <taxon>Bacillota</taxon>
        <taxon>Bacilli</taxon>
        <taxon>Bacillales</taxon>
        <taxon>Paenibacillaceae</taxon>
        <taxon>Paenibacillus</taxon>
    </lineage>
</organism>
<gene>
    <name evidence="1" type="ORF">A8709_14120</name>
</gene>
<dbReference type="OrthoDB" id="9966799at2"/>
<proteinExistence type="predicted"/>